<protein>
    <submittedName>
        <fullName evidence="2">Uncharacterized protein</fullName>
    </submittedName>
</protein>
<dbReference type="InParanoid" id="A0A163DLW6"/>
<name>A0A163DLW6_PHYB8</name>
<reference evidence="3" key="1">
    <citation type="submission" date="2015-06" db="EMBL/GenBank/DDBJ databases">
        <title>Expansion of signal transduction pathways in fungi by whole-genome duplication.</title>
        <authorList>
            <consortium name="DOE Joint Genome Institute"/>
            <person name="Corrochano L.M."/>
            <person name="Kuo A."/>
            <person name="Marcet-Houben M."/>
            <person name="Polaino S."/>
            <person name="Salamov A."/>
            <person name="Villalobos J.M."/>
            <person name="Alvarez M.I."/>
            <person name="Avalos J."/>
            <person name="Benito E.P."/>
            <person name="Benoit I."/>
            <person name="Burger G."/>
            <person name="Camino L.P."/>
            <person name="Canovas D."/>
            <person name="Cerda-Olmedo E."/>
            <person name="Cheng J.-F."/>
            <person name="Dominguez A."/>
            <person name="Elias M."/>
            <person name="Eslava A.P."/>
            <person name="Glaser F."/>
            <person name="Grimwood J."/>
            <person name="Gutierrez G."/>
            <person name="Heitman J."/>
            <person name="Henrissat B."/>
            <person name="Iturriaga E.A."/>
            <person name="Lang B.F."/>
            <person name="Lavin J.L."/>
            <person name="Lee S."/>
            <person name="Li W."/>
            <person name="Lindquist E."/>
            <person name="Lopez-Garcia S."/>
            <person name="Luque E.M."/>
            <person name="Marcos A.T."/>
            <person name="Martin J."/>
            <person name="McCluskey K."/>
            <person name="Medina H.R."/>
            <person name="Miralles-Duran A."/>
            <person name="Miyazaki A."/>
            <person name="Munoz-Torres E."/>
            <person name="Oguiza J.A."/>
            <person name="Ohm R."/>
            <person name="Olmedo M."/>
            <person name="Orejas M."/>
            <person name="Ortiz-Castellanos L."/>
            <person name="Pisabarro A.G."/>
            <person name="Rodriguez-Romero J."/>
            <person name="Ruiz-Herrera J."/>
            <person name="Ruiz-Vazquez R."/>
            <person name="Sanz C."/>
            <person name="Schackwitz W."/>
            <person name="Schmutz J."/>
            <person name="Shahriari M."/>
            <person name="Shelest E."/>
            <person name="Silva-Franco F."/>
            <person name="Soanes D."/>
            <person name="Syed K."/>
            <person name="Tagua V.G."/>
            <person name="Talbot N.J."/>
            <person name="Thon M."/>
            <person name="De vries R.P."/>
            <person name="Wiebenga A."/>
            <person name="Yadav J.S."/>
            <person name="Braun E.L."/>
            <person name="Baker S."/>
            <person name="Garre V."/>
            <person name="Horwitz B."/>
            <person name="Torres-Martinez S."/>
            <person name="Idnurm A."/>
            <person name="Herrera-Estrella A."/>
            <person name="Gabaldon T."/>
            <person name="Grigoriev I.V."/>
        </authorList>
    </citation>
    <scope>NUCLEOTIDE SEQUENCE [LARGE SCALE GENOMIC DNA]</scope>
    <source>
        <strain evidence="3">NRRL 1555(-)</strain>
    </source>
</reference>
<feature type="compositionally biased region" description="Pro residues" evidence="1">
    <location>
        <begin position="29"/>
        <end position="42"/>
    </location>
</feature>
<keyword evidence="3" id="KW-1185">Reference proteome</keyword>
<dbReference type="RefSeq" id="XP_018290260.1">
    <property type="nucleotide sequence ID" value="XM_018431813.1"/>
</dbReference>
<dbReference type="VEuPathDB" id="FungiDB:PHYBLDRAFT_147192"/>
<dbReference type="EMBL" id="KV440984">
    <property type="protein sequence ID" value="OAD72220.1"/>
    <property type="molecule type" value="Genomic_DNA"/>
</dbReference>
<accession>A0A163DLW6</accession>
<gene>
    <name evidence="2" type="ORF">PHYBLDRAFT_147192</name>
</gene>
<evidence type="ECO:0000313" key="2">
    <source>
        <dbReference type="EMBL" id="OAD72220.1"/>
    </source>
</evidence>
<organism evidence="2 3">
    <name type="scientific">Phycomyces blakesleeanus (strain ATCC 8743b / DSM 1359 / FGSC 10004 / NBRC 33097 / NRRL 1555)</name>
    <dbReference type="NCBI Taxonomy" id="763407"/>
    <lineage>
        <taxon>Eukaryota</taxon>
        <taxon>Fungi</taxon>
        <taxon>Fungi incertae sedis</taxon>
        <taxon>Mucoromycota</taxon>
        <taxon>Mucoromycotina</taxon>
        <taxon>Mucoromycetes</taxon>
        <taxon>Mucorales</taxon>
        <taxon>Phycomycetaceae</taxon>
        <taxon>Phycomyces</taxon>
    </lineage>
</organism>
<evidence type="ECO:0000313" key="3">
    <source>
        <dbReference type="Proteomes" id="UP000077315"/>
    </source>
</evidence>
<evidence type="ECO:0000256" key="1">
    <source>
        <dbReference type="SAM" id="MobiDB-lite"/>
    </source>
</evidence>
<feature type="compositionally biased region" description="Gly residues" evidence="1">
    <location>
        <begin position="65"/>
        <end position="75"/>
    </location>
</feature>
<dbReference type="Proteomes" id="UP000077315">
    <property type="component" value="Unassembled WGS sequence"/>
</dbReference>
<feature type="region of interest" description="Disordered" evidence="1">
    <location>
        <begin position="12"/>
        <end position="77"/>
    </location>
</feature>
<sequence>MKFWEIIDVPPGHGQFVPPPQHHGGGPYYGPPPGAGAGPPPSFGMHGPRGPVSMSEPVRPPNPGPGGGGGGGGGDVVASKLCRGTSAFLKRCTLQVVLLYFSITKLSNNF</sequence>
<proteinExistence type="predicted"/>
<dbReference type="AlphaFoldDB" id="A0A163DLW6"/>
<dbReference type="GeneID" id="28992719"/>